<proteinExistence type="predicted"/>
<name>A0A7K3LXG2_9ACTN</name>
<dbReference type="Proteomes" id="UP000466307">
    <property type="component" value="Unassembled WGS sequence"/>
</dbReference>
<dbReference type="InterPro" id="IPR005490">
    <property type="entry name" value="LD_TPept_cat_dom"/>
</dbReference>
<feature type="active site" description="Proton donor/acceptor" evidence="1">
    <location>
        <position position="236"/>
    </location>
</feature>
<feature type="region of interest" description="Disordered" evidence="2">
    <location>
        <begin position="269"/>
        <end position="323"/>
    </location>
</feature>
<gene>
    <name evidence="5" type="ORF">GYA93_24145</name>
</gene>
<evidence type="ECO:0000256" key="2">
    <source>
        <dbReference type="SAM" id="MobiDB-lite"/>
    </source>
</evidence>
<evidence type="ECO:0000256" key="3">
    <source>
        <dbReference type="SAM" id="SignalP"/>
    </source>
</evidence>
<evidence type="ECO:0000256" key="1">
    <source>
        <dbReference type="PROSITE-ProRule" id="PRU01373"/>
    </source>
</evidence>
<reference evidence="5 6" key="1">
    <citation type="submission" date="2020-01" db="EMBL/GenBank/DDBJ databases">
        <title>Investigation of new actinobacteria for the biodesulphurisation of diesel fuel.</title>
        <authorList>
            <person name="Athi Narayanan S.M."/>
        </authorList>
    </citation>
    <scope>NUCLEOTIDE SEQUENCE [LARGE SCALE GENOMIC DNA]</scope>
    <source>
        <strain evidence="5 6">213E</strain>
    </source>
</reference>
<feature type="domain" description="L,D-TPase catalytic" evidence="4">
    <location>
        <begin position="100"/>
        <end position="272"/>
    </location>
</feature>
<organism evidence="5 6">
    <name type="scientific">Gordonia desulfuricans</name>
    <dbReference type="NCBI Taxonomy" id="89051"/>
    <lineage>
        <taxon>Bacteria</taxon>
        <taxon>Bacillati</taxon>
        <taxon>Actinomycetota</taxon>
        <taxon>Actinomycetes</taxon>
        <taxon>Mycobacteriales</taxon>
        <taxon>Gordoniaceae</taxon>
        <taxon>Gordonia</taxon>
    </lineage>
</organism>
<dbReference type="EMBL" id="JAADZU010000149">
    <property type="protein sequence ID" value="NDK92611.1"/>
    <property type="molecule type" value="Genomic_DNA"/>
</dbReference>
<dbReference type="GO" id="GO:0071555">
    <property type="term" value="P:cell wall organization"/>
    <property type="evidence" value="ECO:0007669"/>
    <property type="project" value="UniProtKB-UniRule"/>
</dbReference>
<comment type="caution">
    <text evidence="5">The sequence shown here is derived from an EMBL/GenBank/DDBJ whole genome shotgun (WGS) entry which is preliminary data.</text>
</comment>
<dbReference type="GO" id="GO:0016740">
    <property type="term" value="F:transferase activity"/>
    <property type="evidence" value="ECO:0007669"/>
    <property type="project" value="InterPro"/>
</dbReference>
<keyword evidence="3" id="KW-0732">Signal</keyword>
<feature type="region of interest" description="Disordered" evidence="2">
    <location>
        <begin position="22"/>
        <end position="62"/>
    </location>
</feature>
<feature type="active site" description="Nucleophile" evidence="1">
    <location>
        <position position="246"/>
    </location>
</feature>
<dbReference type="PANTHER" id="PTHR38589">
    <property type="entry name" value="BLR0621 PROTEIN"/>
    <property type="match status" value="1"/>
</dbReference>
<sequence length="345" mass="34944">MGLVGLMVAAMLAAVAGGNGAALAAPQATPGTTTPSTSTPGTSSPGTSTPGTNGLGALGGISIPETGIPELDTILNKLSGAGSSELGPQAGESSQMIVVTAPKASDQTATLTAFQKEDNGTWRPVFGPTKAFLGELGMGQPQDNVYRTPEGTFALDQAFGRLADPGTKMPYFKTDTQDWWDSDTSSPTYNTHVRQAQSPGGDSENLYNSGAAYDYAVNIAHNPQRIPGKASAIFLHASTGEPTMGCVAIDKDILRQILVWLDPAKNPRITIGVNQPAPTGQAQATTPEGGTAPSTTTPTTPGTTTPGTTTPGTTTPGTGLGDSNALTQLLNQLVGVLPALLGVGG</sequence>
<keyword evidence="1" id="KW-0573">Peptidoglycan synthesis</keyword>
<keyword evidence="1" id="KW-0133">Cell shape</keyword>
<keyword evidence="1" id="KW-0961">Cell wall biogenesis/degradation</keyword>
<evidence type="ECO:0000259" key="4">
    <source>
        <dbReference type="PROSITE" id="PS52029"/>
    </source>
</evidence>
<protein>
    <recommendedName>
        <fullName evidence="4">L,D-TPase catalytic domain-containing protein</fullName>
    </recommendedName>
</protein>
<evidence type="ECO:0000313" key="5">
    <source>
        <dbReference type="EMBL" id="NDK92611.1"/>
    </source>
</evidence>
<feature type="compositionally biased region" description="Polar residues" evidence="2">
    <location>
        <begin position="272"/>
        <end position="284"/>
    </location>
</feature>
<accession>A0A7K3LXG2</accession>
<dbReference type="GO" id="GO:0008360">
    <property type="term" value="P:regulation of cell shape"/>
    <property type="evidence" value="ECO:0007669"/>
    <property type="project" value="UniProtKB-UniRule"/>
</dbReference>
<feature type="compositionally biased region" description="Low complexity" evidence="2">
    <location>
        <begin position="285"/>
        <end position="317"/>
    </location>
</feature>
<feature type="signal peptide" evidence="3">
    <location>
        <begin position="1"/>
        <end position="24"/>
    </location>
</feature>
<comment type="pathway">
    <text evidence="1">Cell wall biogenesis; peptidoglycan biosynthesis.</text>
</comment>
<dbReference type="AlphaFoldDB" id="A0A7K3LXG2"/>
<keyword evidence="6" id="KW-1185">Reference proteome</keyword>
<feature type="compositionally biased region" description="Low complexity" evidence="2">
    <location>
        <begin position="22"/>
        <end position="52"/>
    </location>
</feature>
<evidence type="ECO:0000313" key="6">
    <source>
        <dbReference type="Proteomes" id="UP000466307"/>
    </source>
</evidence>
<dbReference type="GO" id="GO:0009252">
    <property type="term" value="P:peptidoglycan biosynthetic process"/>
    <property type="evidence" value="ECO:0007669"/>
    <property type="project" value="UniProtKB-KW"/>
</dbReference>
<dbReference type="PANTHER" id="PTHR38589:SF1">
    <property type="entry name" value="BLR0621 PROTEIN"/>
    <property type="match status" value="1"/>
</dbReference>
<feature type="chain" id="PRO_5029737424" description="L,D-TPase catalytic domain-containing protein" evidence="3">
    <location>
        <begin position="25"/>
        <end position="345"/>
    </location>
</feature>
<dbReference type="PROSITE" id="PS52029">
    <property type="entry name" value="LD_TPASE"/>
    <property type="match status" value="1"/>
</dbReference>